<accession>A0ACB8TII6</accession>
<evidence type="ECO:0000313" key="2">
    <source>
        <dbReference type="Proteomes" id="UP000814140"/>
    </source>
</evidence>
<reference evidence="1" key="1">
    <citation type="submission" date="2021-03" db="EMBL/GenBank/DDBJ databases">
        <authorList>
            <consortium name="DOE Joint Genome Institute"/>
            <person name="Ahrendt S."/>
            <person name="Looney B.P."/>
            <person name="Miyauchi S."/>
            <person name="Morin E."/>
            <person name="Drula E."/>
            <person name="Courty P.E."/>
            <person name="Chicoki N."/>
            <person name="Fauchery L."/>
            <person name="Kohler A."/>
            <person name="Kuo A."/>
            <person name="Labutti K."/>
            <person name="Pangilinan J."/>
            <person name="Lipzen A."/>
            <person name="Riley R."/>
            <person name="Andreopoulos W."/>
            <person name="He G."/>
            <person name="Johnson J."/>
            <person name="Barry K.W."/>
            <person name="Grigoriev I.V."/>
            <person name="Nagy L."/>
            <person name="Hibbett D."/>
            <person name="Henrissat B."/>
            <person name="Matheny P.B."/>
            <person name="Labbe J."/>
            <person name="Martin F."/>
        </authorList>
    </citation>
    <scope>NUCLEOTIDE SEQUENCE</scope>
    <source>
        <strain evidence="1">HHB10654</strain>
    </source>
</reference>
<dbReference type="EMBL" id="MU277188">
    <property type="protein sequence ID" value="KAI0068213.1"/>
    <property type="molecule type" value="Genomic_DNA"/>
</dbReference>
<proteinExistence type="predicted"/>
<keyword evidence="2" id="KW-1185">Reference proteome</keyword>
<evidence type="ECO:0000313" key="1">
    <source>
        <dbReference type="EMBL" id="KAI0068213.1"/>
    </source>
</evidence>
<name>A0ACB8TII6_9AGAM</name>
<sequence>MSNIAFQSTIEELSEKVFPMWPPGIVHQQRHGHNWHVRFSGAPWNGSGDDSILASRMICMIFWVLAHQGYVYLTSINTGRAVGTLPATICLSTELLFLQLKPPRLVFIRAPSDALAHFFTMTLSNSGDQVTFVNPPAIVTQTLGLTLRAAFPRRIANEHASDDGIFTIQLKSGFSGPGVDKDMFLAHILKHINDCAFKLDASVPMARRGLFGLGGRKELWVFKGSETWWQTRK</sequence>
<gene>
    <name evidence="1" type="ORF">BV25DRAFT_538240</name>
</gene>
<organism evidence="1 2">
    <name type="scientific">Artomyces pyxidatus</name>
    <dbReference type="NCBI Taxonomy" id="48021"/>
    <lineage>
        <taxon>Eukaryota</taxon>
        <taxon>Fungi</taxon>
        <taxon>Dikarya</taxon>
        <taxon>Basidiomycota</taxon>
        <taxon>Agaricomycotina</taxon>
        <taxon>Agaricomycetes</taxon>
        <taxon>Russulales</taxon>
        <taxon>Auriscalpiaceae</taxon>
        <taxon>Artomyces</taxon>
    </lineage>
</organism>
<reference evidence="1" key="2">
    <citation type="journal article" date="2022" name="New Phytol.">
        <title>Evolutionary transition to the ectomycorrhizal habit in the genomes of a hyperdiverse lineage of mushroom-forming fungi.</title>
        <authorList>
            <person name="Looney B."/>
            <person name="Miyauchi S."/>
            <person name="Morin E."/>
            <person name="Drula E."/>
            <person name="Courty P.E."/>
            <person name="Kohler A."/>
            <person name="Kuo A."/>
            <person name="LaButti K."/>
            <person name="Pangilinan J."/>
            <person name="Lipzen A."/>
            <person name="Riley R."/>
            <person name="Andreopoulos W."/>
            <person name="He G."/>
            <person name="Johnson J."/>
            <person name="Nolan M."/>
            <person name="Tritt A."/>
            <person name="Barry K.W."/>
            <person name="Grigoriev I.V."/>
            <person name="Nagy L.G."/>
            <person name="Hibbett D."/>
            <person name="Henrissat B."/>
            <person name="Matheny P.B."/>
            <person name="Labbe J."/>
            <person name="Martin F.M."/>
        </authorList>
    </citation>
    <scope>NUCLEOTIDE SEQUENCE</scope>
    <source>
        <strain evidence="1">HHB10654</strain>
    </source>
</reference>
<protein>
    <submittedName>
        <fullName evidence="1">Uncharacterized protein</fullName>
    </submittedName>
</protein>
<dbReference type="Proteomes" id="UP000814140">
    <property type="component" value="Unassembled WGS sequence"/>
</dbReference>
<comment type="caution">
    <text evidence="1">The sequence shown here is derived from an EMBL/GenBank/DDBJ whole genome shotgun (WGS) entry which is preliminary data.</text>
</comment>